<name>A0A074LTM9_9BACL</name>
<feature type="domain" description="HNH nuclease" evidence="3">
    <location>
        <begin position="45"/>
        <end position="102"/>
    </location>
</feature>
<dbReference type="AlphaFoldDB" id="A0A074LTM9"/>
<dbReference type="InterPro" id="IPR003615">
    <property type="entry name" value="HNH_nuc"/>
</dbReference>
<keyword evidence="5" id="KW-1185">Reference proteome</keyword>
<dbReference type="RefSeq" id="WP_038088352.1">
    <property type="nucleotide sequence ID" value="NZ_JMIR01000014.1"/>
</dbReference>
<dbReference type="EMBL" id="JMIR01000014">
    <property type="protein sequence ID" value="KEO83148.1"/>
    <property type="molecule type" value="Genomic_DNA"/>
</dbReference>
<feature type="coiled-coil region" evidence="1">
    <location>
        <begin position="153"/>
        <end position="187"/>
    </location>
</feature>
<sequence>MIYLNRPVSPYRLTKKRKRELIKIFIKSRQEGKEKSVWKYADFKDLKKSLNQMSHEKCAYCEDKLDSGGNMMEPDHFYPKERYPTAVVSWKNLLPSCKKCNSRSGKGNHDVKENPILDPSKLRPNQHFQYANQTYEIKGINELGIQTVKVLKLNDAERMLRKRKRNVDEMRQTVQDIQEELRARVSELVTNPGFREKIQRQTNGLLLKTTSVSAFSAVYATVLLHDQPFQEIRETLQQHGAWTTSMESKFEEAHQACFSIIIGI</sequence>
<feature type="region of interest" description="Disordered" evidence="2">
    <location>
        <begin position="101"/>
        <end position="123"/>
    </location>
</feature>
<dbReference type="STRING" id="1157490.EL26_11810"/>
<protein>
    <recommendedName>
        <fullName evidence="3">HNH nuclease domain-containing protein</fullName>
    </recommendedName>
</protein>
<dbReference type="CDD" id="cd00085">
    <property type="entry name" value="HNHc"/>
    <property type="match status" value="1"/>
</dbReference>
<gene>
    <name evidence="4" type="ORF">EL26_11810</name>
</gene>
<comment type="caution">
    <text evidence="4">The sequence shown here is derived from an EMBL/GenBank/DDBJ whole genome shotgun (WGS) entry which is preliminary data.</text>
</comment>
<evidence type="ECO:0000313" key="5">
    <source>
        <dbReference type="Proteomes" id="UP000027931"/>
    </source>
</evidence>
<accession>A0A074LTM9</accession>
<keyword evidence="1" id="KW-0175">Coiled coil</keyword>
<evidence type="ECO:0000259" key="3">
    <source>
        <dbReference type="SMART" id="SM00507"/>
    </source>
</evidence>
<dbReference type="SMART" id="SM00507">
    <property type="entry name" value="HNHc"/>
    <property type="match status" value="1"/>
</dbReference>
<proteinExistence type="predicted"/>
<dbReference type="Proteomes" id="UP000027931">
    <property type="component" value="Unassembled WGS sequence"/>
</dbReference>
<evidence type="ECO:0000256" key="1">
    <source>
        <dbReference type="SAM" id="Coils"/>
    </source>
</evidence>
<reference evidence="4 5" key="1">
    <citation type="journal article" date="2013" name="Int. J. Syst. Evol. Microbiol.">
        <title>Tumebacillus flagellatus sp. nov., an alpha-amylase/pullulanase-producing bacterium isolated from cassava wastewater.</title>
        <authorList>
            <person name="Wang Q."/>
            <person name="Xie N."/>
            <person name="Qin Y."/>
            <person name="Shen N."/>
            <person name="Zhu J."/>
            <person name="Mi H."/>
            <person name="Huang R."/>
        </authorList>
    </citation>
    <scope>NUCLEOTIDE SEQUENCE [LARGE SCALE GENOMIC DNA]</scope>
    <source>
        <strain evidence="4 5">GST4</strain>
    </source>
</reference>
<dbReference type="Gene3D" id="1.10.30.50">
    <property type="match status" value="1"/>
</dbReference>
<organism evidence="4 5">
    <name type="scientific">Tumebacillus flagellatus</name>
    <dbReference type="NCBI Taxonomy" id="1157490"/>
    <lineage>
        <taxon>Bacteria</taxon>
        <taxon>Bacillati</taxon>
        <taxon>Bacillota</taxon>
        <taxon>Bacilli</taxon>
        <taxon>Bacillales</taxon>
        <taxon>Alicyclobacillaceae</taxon>
        <taxon>Tumebacillus</taxon>
    </lineage>
</organism>
<evidence type="ECO:0000256" key="2">
    <source>
        <dbReference type="SAM" id="MobiDB-lite"/>
    </source>
</evidence>
<evidence type="ECO:0000313" key="4">
    <source>
        <dbReference type="EMBL" id="KEO83148.1"/>
    </source>
</evidence>
<dbReference type="OrthoDB" id="9816185at2"/>
<dbReference type="eggNOG" id="COG1403">
    <property type="taxonomic scope" value="Bacteria"/>
</dbReference>